<accession>M7MCN4</accession>
<feature type="transmembrane region" description="Helical" evidence="1">
    <location>
        <begin position="7"/>
        <end position="24"/>
    </location>
</feature>
<keyword evidence="1" id="KW-0472">Membrane</keyword>
<name>M7MCN4_9FLAO</name>
<keyword evidence="1" id="KW-0812">Transmembrane</keyword>
<comment type="caution">
    <text evidence="2">The sequence shown here is derived from an EMBL/GenBank/DDBJ whole genome shotgun (WGS) entry which is preliminary data.</text>
</comment>
<protein>
    <submittedName>
        <fullName evidence="2">Uncharacterized protein</fullName>
    </submittedName>
</protein>
<dbReference type="eggNOG" id="ENOG5033G83">
    <property type="taxonomic scope" value="Bacteria"/>
</dbReference>
<organism evidence="2 4">
    <name type="scientific">Xanthomarina gelatinilytica</name>
    <dbReference type="NCBI Taxonomy" id="1137281"/>
    <lineage>
        <taxon>Bacteria</taxon>
        <taxon>Pseudomonadati</taxon>
        <taxon>Bacteroidota</taxon>
        <taxon>Flavobacteriia</taxon>
        <taxon>Flavobacteriales</taxon>
        <taxon>Flavobacteriaceae</taxon>
        <taxon>Xanthomarina</taxon>
    </lineage>
</organism>
<dbReference type="RefSeq" id="WP_007651578.1">
    <property type="nucleotide sequence ID" value="NZ_ANLA01000024.1"/>
</dbReference>
<evidence type="ECO:0000313" key="4">
    <source>
        <dbReference type="Proteomes" id="UP000012024"/>
    </source>
</evidence>
<dbReference type="Proteomes" id="UP000263268">
    <property type="component" value="Unassembled WGS sequence"/>
</dbReference>
<reference evidence="2 4" key="1">
    <citation type="submission" date="2012-12" db="EMBL/GenBank/DDBJ databases">
        <title>Genome assembly of Formosa sp. AK20.</title>
        <authorList>
            <person name="Kumar R."/>
            <person name="Khatri I."/>
            <person name="Vaidya B."/>
            <person name="Subramanian S."/>
            <person name="Pinnaka A."/>
        </authorList>
    </citation>
    <scope>NUCLEOTIDE SEQUENCE [LARGE SCALE GENOMIC DNA]</scope>
    <source>
        <strain evidence="2 4">AK20</strain>
    </source>
</reference>
<keyword evidence="1" id="KW-1133">Transmembrane helix</keyword>
<dbReference type="EMBL" id="DPRK01000252">
    <property type="protein sequence ID" value="HCY82927.1"/>
    <property type="molecule type" value="Genomic_DNA"/>
</dbReference>
<dbReference type="Proteomes" id="UP000012024">
    <property type="component" value="Unassembled WGS sequence"/>
</dbReference>
<evidence type="ECO:0000256" key="1">
    <source>
        <dbReference type="SAM" id="Phobius"/>
    </source>
</evidence>
<feature type="transmembrane region" description="Helical" evidence="1">
    <location>
        <begin position="30"/>
        <end position="48"/>
    </location>
</feature>
<evidence type="ECO:0000313" key="3">
    <source>
        <dbReference type="EMBL" id="HCY82927.1"/>
    </source>
</evidence>
<dbReference type="EMBL" id="ANLA01000024">
    <property type="protein sequence ID" value="EMQ93922.1"/>
    <property type="molecule type" value="Genomic_DNA"/>
</dbReference>
<evidence type="ECO:0000313" key="2">
    <source>
        <dbReference type="EMBL" id="EMQ93922.1"/>
    </source>
</evidence>
<keyword evidence="4" id="KW-1185">Reference proteome</keyword>
<dbReference type="PATRIC" id="fig|1137281.3.peg.2689"/>
<sequence length="69" mass="7770">MKYNTYLNYLLIFIGSMVAIYAQAGVKQDVVVLILGIIILMFGLYRISSTLSSKKQSKESHEPNQKDDA</sequence>
<reference evidence="3 5" key="2">
    <citation type="journal article" date="2018" name="Nat. Biotechnol.">
        <title>A standardized bacterial taxonomy based on genome phylogeny substantially revises the tree of life.</title>
        <authorList>
            <person name="Parks D.H."/>
            <person name="Chuvochina M."/>
            <person name="Waite D.W."/>
            <person name="Rinke C."/>
            <person name="Skarshewski A."/>
            <person name="Chaumeil P.A."/>
            <person name="Hugenholtz P."/>
        </authorList>
    </citation>
    <scope>NUCLEOTIDE SEQUENCE [LARGE SCALE GENOMIC DNA]</scope>
    <source>
        <strain evidence="3">UBA10227</strain>
    </source>
</reference>
<dbReference type="AlphaFoldDB" id="M7MCN4"/>
<dbReference type="STRING" id="1137281.D778_01332"/>
<gene>
    <name evidence="2" type="ORF">D778_01332</name>
    <name evidence="3" type="ORF">DHV22_15695</name>
</gene>
<proteinExistence type="predicted"/>
<evidence type="ECO:0000313" key="5">
    <source>
        <dbReference type="Proteomes" id="UP000263268"/>
    </source>
</evidence>
<dbReference type="GeneID" id="98642504"/>